<proteinExistence type="predicted"/>
<keyword evidence="2" id="KW-1185">Reference proteome</keyword>
<dbReference type="AlphaFoldDB" id="A0A284VRA0"/>
<evidence type="ECO:0000313" key="1">
    <source>
        <dbReference type="EMBL" id="SNQ61811.1"/>
    </source>
</evidence>
<evidence type="ECO:0000313" key="2">
    <source>
        <dbReference type="Proteomes" id="UP000218615"/>
    </source>
</evidence>
<reference evidence="2" key="1">
    <citation type="submission" date="2017-06" db="EMBL/GenBank/DDBJ databases">
        <authorList>
            <person name="Cremers G."/>
        </authorList>
    </citation>
    <scope>NUCLEOTIDE SEQUENCE [LARGE SCALE GENOMIC DNA]</scope>
</reference>
<accession>A0A284VRA0</accession>
<gene>
    <name evidence="1" type="ORF">MNV_50070</name>
</gene>
<protein>
    <submittedName>
        <fullName evidence="1">Uncharacterized protein</fullName>
    </submittedName>
</protein>
<sequence>MPQKSSEQDKFKLKKDFLKPLLSIALHRAKAFTDITYNINM</sequence>
<name>A0A284VRA0_9EURY</name>
<dbReference type="EMBL" id="FZMP01000196">
    <property type="protein sequence ID" value="SNQ61811.1"/>
    <property type="molecule type" value="Genomic_DNA"/>
</dbReference>
<dbReference type="Proteomes" id="UP000218615">
    <property type="component" value="Unassembled WGS sequence"/>
</dbReference>
<organism evidence="1 2">
    <name type="scientific">Candidatus Methanoperedens nitratireducens</name>
    <dbReference type="NCBI Taxonomy" id="1392998"/>
    <lineage>
        <taxon>Archaea</taxon>
        <taxon>Methanobacteriati</taxon>
        <taxon>Methanobacteriota</taxon>
        <taxon>Stenosarchaea group</taxon>
        <taxon>Methanomicrobia</taxon>
        <taxon>Methanosarcinales</taxon>
        <taxon>ANME-2 cluster</taxon>
        <taxon>Candidatus Methanoperedentaceae</taxon>
        <taxon>Candidatus Methanoperedens</taxon>
    </lineage>
</organism>